<organism evidence="1 2">
    <name type="scientific">Oedothorax gibbosus</name>
    <dbReference type="NCBI Taxonomy" id="931172"/>
    <lineage>
        <taxon>Eukaryota</taxon>
        <taxon>Metazoa</taxon>
        <taxon>Ecdysozoa</taxon>
        <taxon>Arthropoda</taxon>
        <taxon>Chelicerata</taxon>
        <taxon>Arachnida</taxon>
        <taxon>Araneae</taxon>
        <taxon>Araneomorphae</taxon>
        <taxon>Entelegynae</taxon>
        <taxon>Araneoidea</taxon>
        <taxon>Linyphiidae</taxon>
        <taxon>Erigoninae</taxon>
        <taxon>Oedothorax</taxon>
    </lineage>
</organism>
<protein>
    <submittedName>
        <fullName evidence="1">Uncharacterized protein</fullName>
    </submittedName>
</protein>
<evidence type="ECO:0000313" key="2">
    <source>
        <dbReference type="Proteomes" id="UP000827092"/>
    </source>
</evidence>
<keyword evidence="2" id="KW-1185">Reference proteome</keyword>
<reference evidence="1 2" key="1">
    <citation type="journal article" date="2022" name="Nat. Ecol. Evol.">
        <title>A masculinizing supergene underlies an exaggerated male reproductive morph in a spider.</title>
        <authorList>
            <person name="Hendrickx F."/>
            <person name="De Corte Z."/>
            <person name="Sonet G."/>
            <person name="Van Belleghem S.M."/>
            <person name="Kostlbacher S."/>
            <person name="Vangestel C."/>
        </authorList>
    </citation>
    <scope>NUCLEOTIDE SEQUENCE [LARGE SCALE GENOMIC DNA]</scope>
    <source>
        <strain evidence="1">W744_W776</strain>
    </source>
</reference>
<gene>
    <name evidence="1" type="ORF">JTE90_001885</name>
</gene>
<name>A0AAV6VPF2_9ARAC</name>
<dbReference type="EMBL" id="JAFNEN010000045">
    <property type="protein sequence ID" value="KAG8198051.1"/>
    <property type="molecule type" value="Genomic_DNA"/>
</dbReference>
<evidence type="ECO:0000313" key="1">
    <source>
        <dbReference type="EMBL" id="KAG8198051.1"/>
    </source>
</evidence>
<comment type="caution">
    <text evidence="1">The sequence shown here is derived from an EMBL/GenBank/DDBJ whole genome shotgun (WGS) entry which is preliminary data.</text>
</comment>
<proteinExistence type="predicted"/>
<dbReference type="Proteomes" id="UP000827092">
    <property type="component" value="Unassembled WGS sequence"/>
</dbReference>
<dbReference type="AlphaFoldDB" id="A0AAV6VPF2"/>
<accession>A0AAV6VPF2</accession>
<sequence>MFVPRSGHTFLQIKTFRGESLRANYNSCRLYNSNPVYHPMLLDVLQRVVVESSFQQGRELVENMTSSPVLR</sequence>